<dbReference type="EMBL" id="JAECVW010000011">
    <property type="protein sequence ID" value="MBH8596204.1"/>
    <property type="molecule type" value="Genomic_DNA"/>
</dbReference>
<keyword evidence="4" id="KW-1185">Reference proteome</keyword>
<evidence type="ECO:0000313" key="4">
    <source>
        <dbReference type="Proteomes" id="UP000633619"/>
    </source>
</evidence>
<gene>
    <name evidence="3" type="ORF">I8U20_12925</name>
</gene>
<feature type="transmembrane region" description="Helical" evidence="1">
    <location>
        <begin position="263"/>
        <end position="283"/>
    </location>
</feature>
<dbReference type="Proteomes" id="UP000633619">
    <property type="component" value="Unassembled WGS sequence"/>
</dbReference>
<reference evidence="3 4" key="1">
    <citation type="submission" date="2020-12" db="EMBL/GenBank/DDBJ databases">
        <title>WGS of Thermoactinomyces spp.</title>
        <authorList>
            <person name="Cheng K."/>
        </authorList>
    </citation>
    <scope>NUCLEOTIDE SEQUENCE [LARGE SCALE GENOMIC DNA]</scope>
    <source>
        <strain evidence="4">CICC 10671\DSM 43846</strain>
    </source>
</reference>
<keyword evidence="3" id="KW-0645">Protease</keyword>
<keyword evidence="1" id="KW-0472">Membrane</keyword>
<feature type="transmembrane region" description="Helical" evidence="1">
    <location>
        <begin position="130"/>
        <end position="147"/>
    </location>
</feature>
<dbReference type="GO" id="GO:0006508">
    <property type="term" value="P:proteolysis"/>
    <property type="evidence" value="ECO:0007669"/>
    <property type="project" value="UniProtKB-KW"/>
</dbReference>
<sequence>MNFQTFTLLKLAATGERKIHPVLAPVIAFSFLFFGGLGIFFLILFPPPVSPLMQSVWFHLELIVSFSGTALFTFAWVRLVEKRPVSSIGFTKERAFKKYITGWMWGFLLISAPVFLLWITGSLTFEITKIHLPALLILLLSMITFIIQGATEEIVVRGWLFPVMAMRAPFWIAVGTSFLFFAAMHLLNDGINVISFLNISLFGLFAVGHVLNEGSLWGICAIHSVWNWAQGSVFGLAVSGQSLSFPLLHATTHGPEWFHGGPFGIEGSILTSVILGAASWVVWRKVFIRLRQQNISNL</sequence>
<evidence type="ECO:0000259" key="2">
    <source>
        <dbReference type="Pfam" id="PF02517"/>
    </source>
</evidence>
<dbReference type="RefSeq" id="WP_049720151.1">
    <property type="nucleotide sequence ID" value="NZ_JACEIR010000013.1"/>
</dbReference>
<proteinExistence type="predicted"/>
<dbReference type="GO" id="GO:0004175">
    <property type="term" value="F:endopeptidase activity"/>
    <property type="evidence" value="ECO:0007669"/>
    <property type="project" value="UniProtKB-ARBA"/>
</dbReference>
<keyword evidence="1" id="KW-0812">Transmembrane</keyword>
<feature type="transmembrane region" description="Helical" evidence="1">
    <location>
        <begin position="57"/>
        <end position="79"/>
    </location>
</feature>
<keyword evidence="1" id="KW-1133">Transmembrane helix</keyword>
<name>A0A8I1DFK6_THEIN</name>
<organism evidence="3 4">
    <name type="scientific">Thermoactinomyces intermedius</name>
    <dbReference type="NCBI Taxonomy" id="2024"/>
    <lineage>
        <taxon>Bacteria</taxon>
        <taxon>Bacillati</taxon>
        <taxon>Bacillota</taxon>
        <taxon>Bacilli</taxon>
        <taxon>Bacillales</taxon>
        <taxon>Thermoactinomycetaceae</taxon>
        <taxon>Thermoactinomyces</taxon>
    </lineage>
</organism>
<dbReference type="Pfam" id="PF02517">
    <property type="entry name" value="Rce1-like"/>
    <property type="match status" value="1"/>
</dbReference>
<dbReference type="GO" id="GO:0080120">
    <property type="term" value="P:CAAX-box protein maturation"/>
    <property type="evidence" value="ECO:0007669"/>
    <property type="project" value="UniProtKB-ARBA"/>
</dbReference>
<keyword evidence="3" id="KW-0482">Metalloprotease</keyword>
<dbReference type="AlphaFoldDB" id="A0A8I1DFK6"/>
<evidence type="ECO:0000256" key="1">
    <source>
        <dbReference type="SAM" id="Phobius"/>
    </source>
</evidence>
<keyword evidence="3" id="KW-0378">Hydrolase</keyword>
<feature type="transmembrane region" description="Helical" evidence="1">
    <location>
        <begin position="168"/>
        <end position="187"/>
    </location>
</feature>
<protein>
    <submittedName>
        <fullName evidence="3">CPBP family intramembrane metalloprotease</fullName>
    </submittedName>
</protein>
<feature type="transmembrane region" description="Helical" evidence="1">
    <location>
        <begin position="224"/>
        <end position="243"/>
    </location>
</feature>
<dbReference type="PANTHER" id="PTHR39430:SF1">
    <property type="entry name" value="PROTEASE"/>
    <property type="match status" value="1"/>
</dbReference>
<comment type="caution">
    <text evidence="3">The sequence shown here is derived from an EMBL/GenBank/DDBJ whole genome shotgun (WGS) entry which is preliminary data.</text>
</comment>
<evidence type="ECO:0000313" key="3">
    <source>
        <dbReference type="EMBL" id="MBH8596204.1"/>
    </source>
</evidence>
<feature type="transmembrane region" description="Helical" evidence="1">
    <location>
        <begin position="193"/>
        <end position="212"/>
    </location>
</feature>
<feature type="domain" description="CAAX prenyl protease 2/Lysostaphin resistance protein A-like" evidence="2">
    <location>
        <begin position="137"/>
        <end position="228"/>
    </location>
</feature>
<feature type="transmembrane region" description="Helical" evidence="1">
    <location>
        <begin position="21"/>
        <end position="45"/>
    </location>
</feature>
<dbReference type="PANTHER" id="PTHR39430">
    <property type="entry name" value="MEMBRANE-ASSOCIATED PROTEASE-RELATED"/>
    <property type="match status" value="1"/>
</dbReference>
<feature type="transmembrane region" description="Helical" evidence="1">
    <location>
        <begin position="100"/>
        <end position="118"/>
    </location>
</feature>
<dbReference type="GO" id="GO:0008237">
    <property type="term" value="F:metallopeptidase activity"/>
    <property type="evidence" value="ECO:0007669"/>
    <property type="project" value="UniProtKB-KW"/>
</dbReference>
<accession>A0A8I1DFK6</accession>
<dbReference type="InterPro" id="IPR003675">
    <property type="entry name" value="Rce1/LyrA-like_dom"/>
</dbReference>